<accession>A0A2V5I8T4</accession>
<feature type="region of interest" description="Disordered" evidence="1">
    <location>
        <begin position="187"/>
        <end position="217"/>
    </location>
</feature>
<feature type="compositionally biased region" description="Polar residues" evidence="1">
    <location>
        <begin position="272"/>
        <end position="300"/>
    </location>
</feature>
<protein>
    <submittedName>
        <fullName evidence="2">Uncharacterized protein</fullName>
    </submittedName>
</protein>
<organism evidence="2 3">
    <name type="scientific">Aspergillus indologenus CBS 114.80</name>
    <dbReference type="NCBI Taxonomy" id="1450541"/>
    <lineage>
        <taxon>Eukaryota</taxon>
        <taxon>Fungi</taxon>
        <taxon>Dikarya</taxon>
        <taxon>Ascomycota</taxon>
        <taxon>Pezizomycotina</taxon>
        <taxon>Eurotiomycetes</taxon>
        <taxon>Eurotiomycetidae</taxon>
        <taxon>Eurotiales</taxon>
        <taxon>Aspergillaceae</taxon>
        <taxon>Aspergillus</taxon>
        <taxon>Aspergillus subgen. Circumdati</taxon>
    </lineage>
</organism>
<evidence type="ECO:0000256" key="1">
    <source>
        <dbReference type="SAM" id="MobiDB-lite"/>
    </source>
</evidence>
<feature type="compositionally biased region" description="Low complexity" evidence="1">
    <location>
        <begin position="525"/>
        <end position="534"/>
    </location>
</feature>
<feature type="region of interest" description="Disordered" evidence="1">
    <location>
        <begin position="525"/>
        <end position="680"/>
    </location>
</feature>
<feature type="compositionally biased region" description="Basic and acidic residues" evidence="1">
    <location>
        <begin position="319"/>
        <end position="329"/>
    </location>
</feature>
<reference evidence="2 3" key="1">
    <citation type="submission" date="2018-02" db="EMBL/GenBank/DDBJ databases">
        <title>The genomes of Aspergillus section Nigri reveals drivers in fungal speciation.</title>
        <authorList>
            <consortium name="DOE Joint Genome Institute"/>
            <person name="Vesth T.C."/>
            <person name="Nybo J."/>
            <person name="Theobald S."/>
            <person name="Brandl J."/>
            <person name="Frisvad J.C."/>
            <person name="Nielsen K.F."/>
            <person name="Lyhne E.K."/>
            <person name="Kogle M.E."/>
            <person name="Kuo A."/>
            <person name="Riley R."/>
            <person name="Clum A."/>
            <person name="Nolan M."/>
            <person name="Lipzen A."/>
            <person name="Salamov A."/>
            <person name="Henrissat B."/>
            <person name="Wiebenga A."/>
            <person name="De vries R.P."/>
            <person name="Grigoriev I.V."/>
            <person name="Mortensen U.H."/>
            <person name="Andersen M.R."/>
            <person name="Baker S.E."/>
        </authorList>
    </citation>
    <scope>NUCLEOTIDE SEQUENCE [LARGE SCALE GENOMIC DNA]</scope>
    <source>
        <strain evidence="2 3">CBS 114.80</strain>
    </source>
</reference>
<feature type="compositionally biased region" description="Polar residues" evidence="1">
    <location>
        <begin position="194"/>
        <end position="204"/>
    </location>
</feature>
<feature type="region of interest" description="Disordered" evidence="1">
    <location>
        <begin position="441"/>
        <end position="491"/>
    </location>
</feature>
<feature type="region of interest" description="Disordered" evidence="1">
    <location>
        <begin position="312"/>
        <end position="359"/>
    </location>
</feature>
<gene>
    <name evidence="2" type="ORF">BP00DRAFT_168614</name>
</gene>
<feature type="compositionally biased region" description="Acidic residues" evidence="1">
    <location>
        <begin position="619"/>
        <end position="630"/>
    </location>
</feature>
<feature type="compositionally biased region" description="Polar residues" evidence="1">
    <location>
        <begin position="587"/>
        <end position="606"/>
    </location>
</feature>
<keyword evidence="3" id="KW-1185">Reference proteome</keyword>
<feature type="compositionally biased region" description="Basic and acidic residues" evidence="1">
    <location>
        <begin position="205"/>
        <end position="215"/>
    </location>
</feature>
<feature type="compositionally biased region" description="Basic and acidic residues" evidence="1">
    <location>
        <begin position="655"/>
        <end position="665"/>
    </location>
</feature>
<sequence length="680" mass="72540">MDFLTKDLLLKKRTSFSFLFGSKSQKPTFALHDDNLDDQPPRYYDLSPQKPNENAIARNEAEDDEDDLLSTRQELSPELEAQVRYACSLLVYRIEQGISSNYCPNRAKEAAAARKKRISTITAISTLSGSSAAAAAQVEAKYLLSSTTKKLRSGMIGRFGNGIFARDGSEKHDSGVGLTQQPSIATMREGQRSKLGSSHSNYTTTHREDCPKAERSQVGATAAVARGEESMIVSPISPTAPEGEEDVIISPITVSTTTTTTTQSETTVYRTVPTSLSPTDSSNNGTSSEDTSPTSSVDPNQQHIHHQFFTRGAAAATGDAKKPCQRDQDTAAFLSPTDPVPDQHNPSAPTDESPDATNDSDVEVFLDADTAAEYITSSAGGVGGVGVGVGPGGAAMPLLTTSTPSLGLTSTNPTSVRQSRVYHPPAAATGSSILITEAEITGPEEEDTSSTSKPKRHSTYTPTYPAHLPHDETPAGTEGGADEPPTIIDTNGNAHIMTSAEELERDLGLQQAVMTKMKTGSILLLSSSSSSSSSPTTEGDRTERAHVNHEPATTTTDSGTAPGDSPTPALPRLPEPTHIAPPRRPGTSASRLKTSWSALSHSTASVSGKLRRRFRRHDEDDDDDSVLELETESRRPTPATTLFRRLAGWLTGRGSPREKEEDHLPRMSSGLEGVLPYQGT</sequence>
<feature type="compositionally biased region" description="Basic and acidic residues" evidence="1">
    <location>
        <begin position="538"/>
        <end position="549"/>
    </location>
</feature>
<dbReference type="AlphaFoldDB" id="A0A2V5I8T4"/>
<evidence type="ECO:0000313" key="3">
    <source>
        <dbReference type="Proteomes" id="UP000248817"/>
    </source>
</evidence>
<proteinExistence type="predicted"/>
<evidence type="ECO:0000313" key="2">
    <source>
        <dbReference type="EMBL" id="PYI31532.1"/>
    </source>
</evidence>
<name>A0A2V5I8T4_9EURO</name>
<feature type="compositionally biased region" description="Low complexity" evidence="1">
    <location>
        <begin position="256"/>
        <end position="268"/>
    </location>
</feature>
<dbReference type="Proteomes" id="UP000248817">
    <property type="component" value="Unassembled WGS sequence"/>
</dbReference>
<dbReference type="EMBL" id="KZ825501">
    <property type="protein sequence ID" value="PYI31532.1"/>
    <property type="molecule type" value="Genomic_DNA"/>
</dbReference>
<feature type="region of interest" description="Disordered" evidence="1">
    <location>
        <begin position="256"/>
        <end position="300"/>
    </location>
</feature>